<name>A0A9P5N102_9AGAM</name>
<organism evidence="1 2">
    <name type="scientific">Russula ochroleuca</name>
    <dbReference type="NCBI Taxonomy" id="152965"/>
    <lineage>
        <taxon>Eukaryota</taxon>
        <taxon>Fungi</taxon>
        <taxon>Dikarya</taxon>
        <taxon>Basidiomycota</taxon>
        <taxon>Agaricomycotina</taxon>
        <taxon>Agaricomycetes</taxon>
        <taxon>Russulales</taxon>
        <taxon>Russulaceae</taxon>
        <taxon>Russula</taxon>
    </lineage>
</organism>
<reference evidence="1" key="2">
    <citation type="journal article" date="2020" name="Nat. Commun.">
        <title>Large-scale genome sequencing of mycorrhizal fungi provides insights into the early evolution of symbiotic traits.</title>
        <authorList>
            <person name="Miyauchi S."/>
            <person name="Kiss E."/>
            <person name="Kuo A."/>
            <person name="Drula E."/>
            <person name="Kohler A."/>
            <person name="Sanchez-Garcia M."/>
            <person name="Morin E."/>
            <person name="Andreopoulos B."/>
            <person name="Barry K.W."/>
            <person name="Bonito G."/>
            <person name="Buee M."/>
            <person name="Carver A."/>
            <person name="Chen C."/>
            <person name="Cichocki N."/>
            <person name="Clum A."/>
            <person name="Culley D."/>
            <person name="Crous P.W."/>
            <person name="Fauchery L."/>
            <person name="Girlanda M."/>
            <person name="Hayes R.D."/>
            <person name="Keri Z."/>
            <person name="LaButti K."/>
            <person name="Lipzen A."/>
            <person name="Lombard V."/>
            <person name="Magnuson J."/>
            <person name="Maillard F."/>
            <person name="Murat C."/>
            <person name="Nolan M."/>
            <person name="Ohm R.A."/>
            <person name="Pangilinan J."/>
            <person name="Pereira M.F."/>
            <person name="Perotto S."/>
            <person name="Peter M."/>
            <person name="Pfister S."/>
            <person name="Riley R."/>
            <person name="Sitrit Y."/>
            <person name="Stielow J.B."/>
            <person name="Szollosi G."/>
            <person name="Zifcakova L."/>
            <person name="Stursova M."/>
            <person name="Spatafora J.W."/>
            <person name="Tedersoo L."/>
            <person name="Vaario L.M."/>
            <person name="Yamada A."/>
            <person name="Yan M."/>
            <person name="Wang P."/>
            <person name="Xu J."/>
            <person name="Bruns T."/>
            <person name="Baldrian P."/>
            <person name="Vilgalys R."/>
            <person name="Dunand C."/>
            <person name="Henrissat B."/>
            <person name="Grigoriev I.V."/>
            <person name="Hibbett D."/>
            <person name="Nagy L.G."/>
            <person name="Martin F.M."/>
        </authorList>
    </citation>
    <scope>NUCLEOTIDE SEQUENCE</scope>
    <source>
        <strain evidence="1">Prilba</strain>
    </source>
</reference>
<evidence type="ECO:0000313" key="1">
    <source>
        <dbReference type="EMBL" id="KAF8483433.1"/>
    </source>
</evidence>
<proteinExistence type="predicted"/>
<dbReference type="EMBL" id="WHVB01000004">
    <property type="protein sequence ID" value="KAF8483433.1"/>
    <property type="molecule type" value="Genomic_DNA"/>
</dbReference>
<keyword evidence="2" id="KW-1185">Reference proteome</keyword>
<evidence type="ECO:0000313" key="2">
    <source>
        <dbReference type="Proteomes" id="UP000759537"/>
    </source>
</evidence>
<dbReference type="Proteomes" id="UP000759537">
    <property type="component" value="Unassembled WGS sequence"/>
</dbReference>
<protein>
    <submittedName>
        <fullName evidence="1">Uncharacterized protein</fullName>
    </submittedName>
</protein>
<dbReference type="OrthoDB" id="3222453at2759"/>
<gene>
    <name evidence="1" type="ORF">DFH94DRAFT_310724</name>
</gene>
<accession>A0A9P5N102</accession>
<sequence>MSHLPYDTFREMLATKYPNCGHALWEPSPGGMYDSVKVGDVGFIRQGCFHRLFNVLLPGNHPSHQNFGVPEHHQQLHLNAPNHIHRGTEGTDDFCSRHVSLSRGRDIVHALGPDDDHQVTVSCPGRRGAMLSLPFPAQREDTVALGDFGRWIVKHIDRWFAFAENLGLGINRMQDIVLVTGRHCAKSWVNVAFSEGQREAEVSFEAQPSGASGVNIERRSVRGDVVLKLGPSGEVRMCQYQ</sequence>
<dbReference type="AlphaFoldDB" id="A0A9P5N102"/>
<reference evidence="1" key="1">
    <citation type="submission" date="2019-10" db="EMBL/GenBank/DDBJ databases">
        <authorList>
            <consortium name="DOE Joint Genome Institute"/>
            <person name="Kuo A."/>
            <person name="Miyauchi S."/>
            <person name="Kiss E."/>
            <person name="Drula E."/>
            <person name="Kohler A."/>
            <person name="Sanchez-Garcia M."/>
            <person name="Andreopoulos B."/>
            <person name="Barry K.W."/>
            <person name="Bonito G."/>
            <person name="Buee M."/>
            <person name="Carver A."/>
            <person name="Chen C."/>
            <person name="Cichocki N."/>
            <person name="Clum A."/>
            <person name="Culley D."/>
            <person name="Crous P.W."/>
            <person name="Fauchery L."/>
            <person name="Girlanda M."/>
            <person name="Hayes R."/>
            <person name="Keri Z."/>
            <person name="LaButti K."/>
            <person name="Lipzen A."/>
            <person name="Lombard V."/>
            <person name="Magnuson J."/>
            <person name="Maillard F."/>
            <person name="Morin E."/>
            <person name="Murat C."/>
            <person name="Nolan M."/>
            <person name="Ohm R."/>
            <person name="Pangilinan J."/>
            <person name="Pereira M."/>
            <person name="Perotto S."/>
            <person name="Peter M."/>
            <person name="Riley R."/>
            <person name="Sitrit Y."/>
            <person name="Stielow B."/>
            <person name="Szollosi G."/>
            <person name="Zifcakova L."/>
            <person name="Stursova M."/>
            <person name="Spatafora J.W."/>
            <person name="Tedersoo L."/>
            <person name="Vaario L.-M."/>
            <person name="Yamada A."/>
            <person name="Yan M."/>
            <person name="Wang P."/>
            <person name="Xu J."/>
            <person name="Bruns T."/>
            <person name="Baldrian P."/>
            <person name="Vilgalys R."/>
            <person name="Henrissat B."/>
            <person name="Grigoriev I.V."/>
            <person name="Hibbett D."/>
            <person name="Nagy L.G."/>
            <person name="Martin F.M."/>
        </authorList>
    </citation>
    <scope>NUCLEOTIDE SEQUENCE</scope>
    <source>
        <strain evidence="1">Prilba</strain>
    </source>
</reference>
<comment type="caution">
    <text evidence="1">The sequence shown here is derived from an EMBL/GenBank/DDBJ whole genome shotgun (WGS) entry which is preliminary data.</text>
</comment>